<dbReference type="AlphaFoldDB" id="A0A8J2K246"/>
<name>A0A8J2K246_9HEXA</name>
<gene>
    <name evidence="5" type="ORF">AFUS01_LOCUS19316</name>
</gene>
<evidence type="ECO:0000313" key="5">
    <source>
        <dbReference type="EMBL" id="CAG7730692.1"/>
    </source>
</evidence>
<evidence type="ECO:0000256" key="1">
    <source>
        <dbReference type="ARBA" id="ARBA00022729"/>
    </source>
</evidence>
<keyword evidence="6" id="KW-1185">Reference proteome</keyword>
<dbReference type="SMART" id="SM00408">
    <property type="entry name" value="IGc2"/>
    <property type="match status" value="2"/>
</dbReference>
<keyword evidence="2" id="KW-1015">Disulfide bond</keyword>
<dbReference type="InterPro" id="IPR007110">
    <property type="entry name" value="Ig-like_dom"/>
</dbReference>
<dbReference type="EMBL" id="CAJVCH010198484">
    <property type="protein sequence ID" value="CAG7730692.1"/>
    <property type="molecule type" value="Genomic_DNA"/>
</dbReference>
<sequence>MVKASNPVGETKCFGCLIVKAPLESPTTLKKAEELFPSSVSQTDVVETTVQTSVVTSQLSMQHVNSGDVSQEVEPVSVHDRAAFFKSKESPSKGTSTSLPLIIKPRSYTAPRFISPLTSVMADDGALVVLEGQIDGHPDPTIKWTRNDLDFDFEPYSKFAHGKVTLELRDVQISDGGRYACIAENDAGIATSIADIIVKKKTFPPVFGKRLQAQTMQRNKRIYMEVEVIGTPTPTIVWFKDGVLLDVRNPEYQFRSEGNRHILIVPNATVDKSGQYMVKASNEAGNAQSIADVVVLDDRRKSPAAGVTIFESTIGVTEEKPVTIIYETRSIASPPPEKSHFTTREIIRSPKNVPIILKTQPTLPSADSYDVEPIPRPVLESPRLVSPIGKPLQPVAVKVESITVTSEPAKDKKKSYSSTTEIST</sequence>
<keyword evidence="3" id="KW-0393">Immunoglobulin domain</keyword>
<evidence type="ECO:0000259" key="4">
    <source>
        <dbReference type="PROSITE" id="PS50835"/>
    </source>
</evidence>
<dbReference type="GO" id="GO:0030424">
    <property type="term" value="C:axon"/>
    <property type="evidence" value="ECO:0007669"/>
    <property type="project" value="TreeGrafter"/>
</dbReference>
<dbReference type="GO" id="GO:0043025">
    <property type="term" value="C:neuronal cell body"/>
    <property type="evidence" value="ECO:0007669"/>
    <property type="project" value="TreeGrafter"/>
</dbReference>
<dbReference type="GO" id="GO:0050808">
    <property type="term" value="P:synapse organization"/>
    <property type="evidence" value="ECO:0007669"/>
    <property type="project" value="TreeGrafter"/>
</dbReference>
<comment type="caution">
    <text evidence="5">The sequence shown here is derived from an EMBL/GenBank/DDBJ whole genome shotgun (WGS) entry which is preliminary data.</text>
</comment>
<evidence type="ECO:0000256" key="3">
    <source>
        <dbReference type="ARBA" id="ARBA00023319"/>
    </source>
</evidence>
<protein>
    <recommendedName>
        <fullName evidence="4">Ig-like domain-containing protein</fullName>
    </recommendedName>
</protein>
<dbReference type="OrthoDB" id="2152335at2759"/>
<evidence type="ECO:0000256" key="2">
    <source>
        <dbReference type="ARBA" id="ARBA00023157"/>
    </source>
</evidence>
<dbReference type="FunFam" id="2.60.40.10:FF:000032">
    <property type="entry name" value="palladin isoform X1"/>
    <property type="match status" value="2"/>
</dbReference>
<reference evidence="5" key="1">
    <citation type="submission" date="2021-06" db="EMBL/GenBank/DDBJ databases">
        <authorList>
            <person name="Hodson N. C."/>
            <person name="Mongue J. A."/>
            <person name="Jaron S. K."/>
        </authorList>
    </citation>
    <scope>NUCLEOTIDE SEQUENCE</scope>
</reference>
<proteinExistence type="predicted"/>
<dbReference type="GO" id="GO:0008046">
    <property type="term" value="F:axon guidance receptor activity"/>
    <property type="evidence" value="ECO:0007669"/>
    <property type="project" value="TreeGrafter"/>
</dbReference>
<feature type="non-terminal residue" evidence="5">
    <location>
        <position position="1"/>
    </location>
</feature>
<dbReference type="Proteomes" id="UP000708208">
    <property type="component" value="Unassembled WGS sequence"/>
</dbReference>
<dbReference type="GO" id="GO:0005886">
    <property type="term" value="C:plasma membrane"/>
    <property type="evidence" value="ECO:0007669"/>
    <property type="project" value="TreeGrafter"/>
</dbReference>
<dbReference type="PANTHER" id="PTHR45080:SF8">
    <property type="entry name" value="IG-LIKE DOMAIN-CONTAINING PROTEIN"/>
    <property type="match status" value="1"/>
</dbReference>
<dbReference type="InterPro" id="IPR050958">
    <property type="entry name" value="Cell_Adh-Cytoskel_Orgn"/>
</dbReference>
<keyword evidence="1" id="KW-0732">Signal</keyword>
<dbReference type="InterPro" id="IPR003599">
    <property type="entry name" value="Ig_sub"/>
</dbReference>
<dbReference type="GO" id="GO:0007156">
    <property type="term" value="P:homophilic cell adhesion via plasma membrane adhesion molecules"/>
    <property type="evidence" value="ECO:0007669"/>
    <property type="project" value="TreeGrafter"/>
</dbReference>
<dbReference type="PANTHER" id="PTHR45080">
    <property type="entry name" value="CONTACTIN 5"/>
    <property type="match status" value="1"/>
</dbReference>
<accession>A0A8J2K246</accession>
<feature type="domain" description="Ig-like" evidence="4">
    <location>
        <begin position="111"/>
        <end position="197"/>
    </location>
</feature>
<dbReference type="InterPro" id="IPR003598">
    <property type="entry name" value="Ig_sub2"/>
</dbReference>
<feature type="domain" description="Ig-like" evidence="4">
    <location>
        <begin position="204"/>
        <end position="294"/>
    </location>
</feature>
<dbReference type="Pfam" id="PF07679">
    <property type="entry name" value="I-set"/>
    <property type="match status" value="2"/>
</dbReference>
<dbReference type="InterPro" id="IPR013098">
    <property type="entry name" value="Ig_I-set"/>
</dbReference>
<dbReference type="PROSITE" id="PS50835">
    <property type="entry name" value="IG_LIKE"/>
    <property type="match status" value="2"/>
</dbReference>
<organism evidence="5 6">
    <name type="scientific">Allacma fusca</name>
    <dbReference type="NCBI Taxonomy" id="39272"/>
    <lineage>
        <taxon>Eukaryota</taxon>
        <taxon>Metazoa</taxon>
        <taxon>Ecdysozoa</taxon>
        <taxon>Arthropoda</taxon>
        <taxon>Hexapoda</taxon>
        <taxon>Collembola</taxon>
        <taxon>Symphypleona</taxon>
        <taxon>Sminthuridae</taxon>
        <taxon>Allacma</taxon>
    </lineage>
</organism>
<dbReference type="SMART" id="SM00409">
    <property type="entry name" value="IG"/>
    <property type="match status" value="2"/>
</dbReference>
<evidence type="ECO:0000313" key="6">
    <source>
        <dbReference type="Proteomes" id="UP000708208"/>
    </source>
</evidence>
<dbReference type="CDD" id="cd00096">
    <property type="entry name" value="Ig"/>
    <property type="match status" value="1"/>
</dbReference>